<dbReference type="Pfam" id="PF00069">
    <property type="entry name" value="Pkinase"/>
    <property type="match status" value="1"/>
</dbReference>
<dbReference type="InterPro" id="IPR016024">
    <property type="entry name" value="ARM-type_fold"/>
</dbReference>
<dbReference type="GO" id="GO:0004674">
    <property type="term" value="F:protein serine/threonine kinase activity"/>
    <property type="evidence" value="ECO:0007669"/>
    <property type="project" value="UniProtKB-KW"/>
</dbReference>
<dbReference type="Proteomes" id="UP001159428">
    <property type="component" value="Unassembled WGS sequence"/>
</dbReference>
<keyword evidence="6" id="KW-0067">ATP-binding</keyword>
<keyword evidence="13" id="KW-1185">Reference proteome</keyword>
<protein>
    <recommendedName>
        <fullName evidence="1">non-specific serine/threonine protein kinase</fullName>
        <ecNumber evidence="1">2.7.11.1</ecNumber>
    </recommendedName>
</protein>
<dbReference type="PROSITE" id="PS50176">
    <property type="entry name" value="ARM_REPEAT"/>
    <property type="match status" value="1"/>
</dbReference>
<organism evidence="12 13">
    <name type="scientific">Pocillopora meandrina</name>
    <dbReference type="NCBI Taxonomy" id="46732"/>
    <lineage>
        <taxon>Eukaryota</taxon>
        <taxon>Metazoa</taxon>
        <taxon>Cnidaria</taxon>
        <taxon>Anthozoa</taxon>
        <taxon>Hexacorallia</taxon>
        <taxon>Scleractinia</taxon>
        <taxon>Astrocoeniina</taxon>
        <taxon>Pocilloporidae</taxon>
        <taxon>Pocillopora</taxon>
    </lineage>
</organism>
<name>A0AAU9XBK8_9CNID</name>
<evidence type="ECO:0000313" key="12">
    <source>
        <dbReference type="EMBL" id="CAH3142726.1"/>
    </source>
</evidence>
<reference evidence="12 13" key="1">
    <citation type="submission" date="2022-05" db="EMBL/GenBank/DDBJ databases">
        <authorList>
            <consortium name="Genoscope - CEA"/>
            <person name="William W."/>
        </authorList>
    </citation>
    <scope>NUCLEOTIDE SEQUENCE [LARGE SCALE GENOMIC DNA]</scope>
</reference>
<evidence type="ECO:0000256" key="6">
    <source>
        <dbReference type="ARBA" id="ARBA00022840"/>
    </source>
</evidence>
<dbReference type="Gene3D" id="1.10.510.10">
    <property type="entry name" value="Transferase(Phosphotransferase) domain 1"/>
    <property type="match status" value="1"/>
</dbReference>
<feature type="region of interest" description="Disordered" evidence="10">
    <location>
        <begin position="302"/>
        <end position="321"/>
    </location>
</feature>
<evidence type="ECO:0000256" key="9">
    <source>
        <dbReference type="PROSITE-ProRule" id="PRU00259"/>
    </source>
</evidence>
<dbReference type="InterPro" id="IPR000719">
    <property type="entry name" value="Prot_kinase_dom"/>
</dbReference>
<sequence length="684" mass="76359">MGIDYEHMMAVLLPSGMDSYKLHQRLGKGAQGSVFLAENKHDKVLYVLKKVECNDEGEANKAFHEAVALQELQHPHKHPYICGYKEFFVTWDKEEAAMFVCIVMDFYKMGDLDRALKQKRAKGVSIPELVIKKWFGQMVDALTWVHAKSMIHRDLKPSNIFLAEDGSISVGDFGVSTIMDDARTRTRTTVGTMNWMAPEVLERPYDERSDVWSLGCIVLELATCGFLDQSQISSKLFQIKQSPQELEDVLKEVEKAYKTKDAKDLCQTIRIMLRRNFQQRPTMKELAELPYVKGCIALTSKQPKGTGAATKGARKDAAKPVPKDKGVAGVLDYMKKNKDSVACQVQALKHLEQITRKQDVSLNKKAKQQIAETMTNENKKQDPSKDVHLQALKIFINLFPHADDNDVMFTEEIIRPVLSAMKSHITSSELQSCGCQLLMALSAEEAAGEIIGQYGGVQDLLSALRAFPDNKSIASNCCGALWSLAVSENNCKIVSEERGLEDIVLAMGRHNTDVDLVEAACSALWSLSLEEDNVDLMEDLNVIDLIVDAIKMHKKEPKVIKNACMALASIVEAREVCAHELLKIEGLESIIAAYNNLKTNDEVVENICVLFTELEEYDDIREEMKLNANITKLLSEAKSNFSDDEHEDLLRAAADALVKLGGGQRNGQRTSSARSRPRSAARKC</sequence>
<dbReference type="AlphaFoldDB" id="A0AAU9XBK8"/>
<evidence type="ECO:0000256" key="2">
    <source>
        <dbReference type="ARBA" id="ARBA00022527"/>
    </source>
</evidence>
<dbReference type="SUPFAM" id="SSF56112">
    <property type="entry name" value="Protein kinase-like (PK-like)"/>
    <property type="match status" value="1"/>
</dbReference>
<dbReference type="PANTHER" id="PTHR24363:SF0">
    <property type="entry name" value="SERINE_THREONINE KINASE LIKE DOMAIN CONTAINING 1"/>
    <property type="match status" value="1"/>
</dbReference>
<dbReference type="PROSITE" id="PS00108">
    <property type="entry name" value="PROTEIN_KINASE_ST"/>
    <property type="match status" value="1"/>
</dbReference>
<evidence type="ECO:0000313" key="13">
    <source>
        <dbReference type="Proteomes" id="UP001159428"/>
    </source>
</evidence>
<dbReference type="PROSITE" id="PS50011">
    <property type="entry name" value="PROTEIN_KINASE_DOM"/>
    <property type="match status" value="1"/>
</dbReference>
<keyword evidence="3" id="KW-0808">Transferase</keyword>
<comment type="caution">
    <text evidence="12">The sequence shown here is derived from an EMBL/GenBank/DDBJ whole genome shotgun (WGS) entry which is preliminary data.</text>
</comment>
<keyword evidence="2" id="KW-0723">Serine/threonine-protein kinase</keyword>
<evidence type="ECO:0000256" key="1">
    <source>
        <dbReference type="ARBA" id="ARBA00012513"/>
    </source>
</evidence>
<evidence type="ECO:0000256" key="5">
    <source>
        <dbReference type="ARBA" id="ARBA00022777"/>
    </source>
</evidence>
<proteinExistence type="predicted"/>
<dbReference type="Pfam" id="PF23744">
    <property type="entry name" value="ARM_LRRK2"/>
    <property type="match status" value="1"/>
</dbReference>
<evidence type="ECO:0000256" key="4">
    <source>
        <dbReference type="ARBA" id="ARBA00022741"/>
    </source>
</evidence>
<dbReference type="SMART" id="SM00220">
    <property type="entry name" value="S_TKc"/>
    <property type="match status" value="1"/>
</dbReference>
<evidence type="ECO:0000256" key="3">
    <source>
        <dbReference type="ARBA" id="ARBA00022679"/>
    </source>
</evidence>
<evidence type="ECO:0000256" key="7">
    <source>
        <dbReference type="ARBA" id="ARBA00047899"/>
    </source>
</evidence>
<accession>A0AAU9XBK8</accession>
<feature type="domain" description="Protein kinase" evidence="11">
    <location>
        <begin position="20"/>
        <end position="292"/>
    </location>
</feature>
<keyword evidence="4" id="KW-0547">Nucleotide-binding</keyword>
<keyword evidence="5" id="KW-0418">Kinase</keyword>
<dbReference type="PANTHER" id="PTHR24363">
    <property type="entry name" value="SERINE/THREONINE PROTEIN KINASE"/>
    <property type="match status" value="1"/>
</dbReference>
<comment type="catalytic activity">
    <reaction evidence="8">
        <text>L-seryl-[protein] + ATP = O-phospho-L-seryl-[protein] + ADP + H(+)</text>
        <dbReference type="Rhea" id="RHEA:17989"/>
        <dbReference type="Rhea" id="RHEA-COMP:9863"/>
        <dbReference type="Rhea" id="RHEA-COMP:11604"/>
        <dbReference type="ChEBI" id="CHEBI:15378"/>
        <dbReference type="ChEBI" id="CHEBI:29999"/>
        <dbReference type="ChEBI" id="CHEBI:30616"/>
        <dbReference type="ChEBI" id="CHEBI:83421"/>
        <dbReference type="ChEBI" id="CHEBI:456216"/>
        <dbReference type="EC" id="2.7.11.1"/>
    </reaction>
</comment>
<evidence type="ECO:0000256" key="8">
    <source>
        <dbReference type="ARBA" id="ARBA00048679"/>
    </source>
</evidence>
<gene>
    <name evidence="12" type="ORF">PMEA_00020351</name>
</gene>
<dbReference type="GO" id="GO:0005524">
    <property type="term" value="F:ATP binding"/>
    <property type="evidence" value="ECO:0007669"/>
    <property type="project" value="UniProtKB-KW"/>
</dbReference>
<dbReference type="SUPFAM" id="SSF48371">
    <property type="entry name" value="ARM repeat"/>
    <property type="match status" value="1"/>
</dbReference>
<dbReference type="EC" id="2.7.11.1" evidence="1"/>
<dbReference type="InterPro" id="IPR008271">
    <property type="entry name" value="Ser/Thr_kinase_AS"/>
</dbReference>
<dbReference type="InterPro" id="IPR011009">
    <property type="entry name" value="Kinase-like_dom_sf"/>
</dbReference>
<evidence type="ECO:0000256" key="10">
    <source>
        <dbReference type="SAM" id="MobiDB-lite"/>
    </source>
</evidence>
<dbReference type="Gene3D" id="1.25.10.10">
    <property type="entry name" value="Leucine-rich Repeat Variant"/>
    <property type="match status" value="1"/>
</dbReference>
<comment type="catalytic activity">
    <reaction evidence="7">
        <text>L-threonyl-[protein] + ATP = O-phospho-L-threonyl-[protein] + ADP + H(+)</text>
        <dbReference type="Rhea" id="RHEA:46608"/>
        <dbReference type="Rhea" id="RHEA-COMP:11060"/>
        <dbReference type="Rhea" id="RHEA-COMP:11605"/>
        <dbReference type="ChEBI" id="CHEBI:15378"/>
        <dbReference type="ChEBI" id="CHEBI:30013"/>
        <dbReference type="ChEBI" id="CHEBI:30616"/>
        <dbReference type="ChEBI" id="CHEBI:61977"/>
        <dbReference type="ChEBI" id="CHEBI:456216"/>
        <dbReference type="EC" id="2.7.11.1"/>
    </reaction>
</comment>
<dbReference type="InterPro" id="IPR011989">
    <property type="entry name" value="ARM-like"/>
</dbReference>
<feature type="region of interest" description="Disordered" evidence="10">
    <location>
        <begin position="662"/>
        <end position="684"/>
    </location>
</feature>
<dbReference type="InterPro" id="IPR056597">
    <property type="entry name" value="ARM_LRRK2"/>
</dbReference>
<dbReference type="InterPro" id="IPR000225">
    <property type="entry name" value="Armadillo"/>
</dbReference>
<dbReference type="SMART" id="SM00185">
    <property type="entry name" value="ARM"/>
    <property type="match status" value="3"/>
</dbReference>
<feature type="compositionally biased region" description="Basic residues" evidence="10">
    <location>
        <begin position="675"/>
        <end position="684"/>
    </location>
</feature>
<dbReference type="EMBL" id="CALNXJ010000037">
    <property type="protein sequence ID" value="CAH3142726.1"/>
    <property type="molecule type" value="Genomic_DNA"/>
</dbReference>
<feature type="repeat" description="ARM" evidence="9">
    <location>
        <begin position="455"/>
        <end position="499"/>
    </location>
</feature>
<evidence type="ECO:0000259" key="11">
    <source>
        <dbReference type="PROSITE" id="PS50011"/>
    </source>
</evidence>